<sequence length="81" mass="8994">MLVNGASTDKIVSPSVGARFQGFPAHRSRSREIRTNFAGSFKRAESVSRTRFCFARLKGPNLTPSLFYDLEMVTGAWANKP</sequence>
<dbReference type="Proteomes" id="UP000287651">
    <property type="component" value="Unassembled WGS sequence"/>
</dbReference>
<dbReference type="EMBL" id="AMZH03005541">
    <property type="protein sequence ID" value="RRT66162.1"/>
    <property type="molecule type" value="Genomic_DNA"/>
</dbReference>
<evidence type="ECO:0000313" key="2">
    <source>
        <dbReference type="Proteomes" id="UP000287651"/>
    </source>
</evidence>
<accession>A0A426ZQ66</accession>
<organism evidence="1 2">
    <name type="scientific">Ensete ventricosum</name>
    <name type="common">Abyssinian banana</name>
    <name type="synonym">Musa ensete</name>
    <dbReference type="NCBI Taxonomy" id="4639"/>
    <lineage>
        <taxon>Eukaryota</taxon>
        <taxon>Viridiplantae</taxon>
        <taxon>Streptophyta</taxon>
        <taxon>Embryophyta</taxon>
        <taxon>Tracheophyta</taxon>
        <taxon>Spermatophyta</taxon>
        <taxon>Magnoliopsida</taxon>
        <taxon>Liliopsida</taxon>
        <taxon>Zingiberales</taxon>
        <taxon>Musaceae</taxon>
        <taxon>Ensete</taxon>
    </lineage>
</organism>
<reference evidence="1 2" key="1">
    <citation type="journal article" date="2014" name="Agronomy (Basel)">
        <title>A Draft Genome Sequence for Ensete ventricosum, the Drought-Tolerant Tree Against Hunger.</title>
        <authorList>
            <person name="Harrison J."/>
            <person name="Moore K.A."/>
            <person name="Paszkiewicz K."/>
            <person name="Jones T."/>
            <person name="Grant M."/>
            <person name="Ambacheew D."/>
            <person name="Muzemil S."/>
            <person name="Studholme D.J."/>
        </authorList>
    </citation>
    <scope>NUCLEOTIDE SEQUENCE [LARGE SCALE GENOMIC DNA]</scope>
</reference>
<proteinExistence type="predicted"/>
<protein>
    <submittedName>
        <fullName evidence="1">Uncharacterized protein</fullName>
    </submittedName>
</protein>
<comment type="caution">
    <text evidence="1">The sequence shown here is derived from an EMBL/GenBank/DDBJ whole genome shotgun (WGS) entry which is preliminary data.</text>
</comment>
<dbReference type="AlphaFoldDB" id="A0A426ZQ66"/>
<name>A0A426ZQ66_ENSVE</name>
<evidence type="ECO:0000313" key="1">
    <source>
        <dbReference type="EMBL" id="RRT66162.1"/>
    </source>
</evidence>
<gene>
    <name evidence="1" type="ORF">B296_00035241</name>
</gene>